<evidence type="ECO:0000313" key="1">
    <source>
        <dbReference type="EMBL" id="SEH96947.1"/>
    </source>
</evidence>
<protein>
    <submittedName>
        <fullName evidence="1">Uncharacterized protein</fullName>
    </submittedName>
</protein>
<dbReference type="KEGG" id="agl:PYTT_2175"/>
<evidence type="ECO:0000313" key="2">
    <source>
        <dbReference type="Proteomes" id="UP000176204"/>
    </source>
</evidence>
<accession>A0A1H6MH51</accession>
<dbReference type="EMBL" id="LT629973">
    <property type="protein sequence ID" value="SEH96947.1"/>
    <property type="molecule type" value="Genomic_DNA"/>
</dbReference>
<dbReference type="AlphaFoldDB" id="A0A1H6MH51"/>
<gene>
    <name evidence="1" type="ORF">PYTT_2175</name>
</gene>
<organism evidence="1 2">
    <name type="scientific">Akkermansia glycaniphila</name>
    <dbReference type="NCBI Taxonomy" id="1679444"/>
    <lineage>
        <taxon>Bacteria</taxon>
        <taxon>Pseudomonadati</taxon>
        <taxon>Verrucomicrobiota</taxon>
        <taxon>Verrucomicrobiia</taxon>
        <taxon>Verrucomicrobiales</taxon>
        <taxon>Akkermansiaceae</taxon>
        <taxon>Akkermansia</taxon>
    </lineage>
</organism>
<reference evidence="2" key="1">
    <citation type="submission" date="2016-09" db="EMBL/GenBank/DDBJ databases">
        <authorList>
            <person name="Koehorst J."/>
        </authorList>
    </citation>
    <scope>NUCLEOTIDE SEQUENCE [LARGE SCALE GENOMIC DNA]</scope>
</reference>
<proteinExistence type="predicted"/>
<name>A0A1H6MH51_9BACT</name>
<dbReference type="Proteomes" id="UP000176204">
    <property type="component" value="Chromosome I"/>
</dbReference>
<sequence length="43" mass="5216">MNLQATHILWYKNMESPQYIFLILEKGNPNTTIHFCLKLKFYL</sequence>
<keyword evidence="2" id="KW-1185">Reference proteome</keyword>